<dbReference type="GO" id="GO:0019287">
    <property type="term" value="P:isopentenyl diphosphate biosynthetic process, mevalonate pathway"/>
    <property type="evidence" value="ECO:0007669"/>
    <property type="project" value="UniProtKB-UniRule"/>
</dbReference>
<gene>
    <name evidence="5" type="ordered locus">ASAC_0163</name>
</gene>
<dbReference type="PIRSF" id="PIRSF004966">
    <property type="entry name" value="UCP004966"/>
    <property type="match status" value="1"/>
</dbReference>
<comment type="subunit">
    <text evidence="3">Heterodimer composed of a large subunit (PMDh-L) and a small subunit (PMDh-S).</text>
</comment>
<dbReference type="eggNOG" id="arCOG04279">
    <property type="taxonomic scope" value="Archaea"/>
</dbReference>
<comment type="function">
    <text evidence="3">Component of a hydro-lyase that catalyzes the dehydration of mevalonate 5-phosphate (MVA5P) to form trans-anhydromevalonate 5-phosphate (tAHMP). Involved in the archaeal mevalonate (MVA) pathway, which provides fundamental precursors for isoprenoid biosynthesis, such as isopentenyl diphosphate (IPP) and dimethylallyl diphosphate (DMAPP).</text>
</comment>
<keyword evidence="6" id="KW-1185">Reference proteome</keyword>
<dbReference type="HOGENOM" id="CLU_141583_2_1_2"/>
<evidence type="ECO:0000256" key="3">
    <source>
        <dbReference type="HAMAP-Rule" id="MF_00078"/>
    </source>
</evidence>
<comment type="catalytic activity">
    <reaction evidence="3">
        <text>(R)-5-phosphomevalonate = (2E)-3-methyl-5-phosphooxypent-2-enoate + H2O</text>
        <dbReference type="Rhea" id="RHEA:78975"/>
        <dbReference type="ChEBI" id="CHEBI:15377"/>
        <dbReference type="ChEBI" id="CHEBI:58146"/>
        <dbReference type="ChEBI" id="CHEBI:229665"/>
        <dbReference type="EC" id="4.2.1.182"/>
    </reaction>
</comment>
<keyword evidence="1 3" id="KW-0414">Isoprene biosynthesis</keyword>
<reference evidence="5 6" key="1">
    <citation type="journal article" date="2010" name="Appl. Environ. Microbiol.">
        <title>The genome sequence of the crenarchaeon Acidilobus saccharovorans supports a new order, Acidilobales, and suggests an important ecological role in terrestrial acidic hot springs.</title>
        <authorList>
            <person name="Mardanov A.V."/>
            <person name="Svetlitchnyi V.A."/>
            <person name="Beletsky A.V."/>
            <person name="Prokofeva M.I."/>
            <person name="Bonch-Osmolovskaya E.A."/>
            <person name="Ravin N.V."/>
            <person name="Skryabin K.G."/>
        </authorList>
    </citation>
    <scope>NUCLEOTIDE SEQUENCE [LARGE SCALE GENOMIC DNA]</scope>
    <source>
        <strain evidence="6">DSM 16705 / JCM 18335 / VKM B-2471 / 345-15</strain>
    </source>
</reference>
<proteinExistence type="inferred from homology"/>
<dbReference type="GO" id="GO:0016836">
    <property type="term" value="F:hydro-lyase activity"/>
    <property type="evidence" value="ECO:0007669"/>
    <property type="project" value="UniProtKB-UniRule"/>
</dbReference>
<dbReference type="InParanoid" id="D9PZT3"/>
<feature type="active site" description="Proton acceptor" evidence="3">
    <location>
        <position position="57"/>
    </location>
</feature>
<protein>
    <recommendedName>
        <fullName evidence="3">Phosphomevalonate dehydratase small subunit</fullName>
        <shortName evidence="3">PMDh small subunit</shortName>
        <shortName evidence="3">PMDh-S</shortName>
        <ecNumber evidence="3">4.2.1.182</ecNumber>
    </recommendedName>
</protein>
<dbReference type="AlphaFoldDB" id="D9PZT3"/>
<dbReference type="Proteomes" id="UP000000346">
    <property type="component" value="Chromosome"/>
</dbReference>
<dbReference type="EMBL" id="CP001742">
    <property type="protein sequence ID" value="ADL18571.1"/>
    <property type="molecule type" value="Genomic_DNA"/>
</dbReference>
<dbReference type="STRING" id="666510.ASAC_0163"/>
<keyword evidence="2 3" id="KW-0456">Lyase</keyword>
<dbReference type="Gene3D" id="3.50.30.10">
    <property type="entry name" value="Phosphohistidine domain"/>
    <property type="match status" value="1"/>
</dbReference>
<dbReference type="Pfam" id="PF01989">
    <property type="entry name" value="AcnX_swivel_put"/>
    <property type="match status" value="1"/>
</dbReference>
<evidence type="ECO:0000313" key="5">
    <source>
        <dbReference type="EMBL" id="ADL18571.1"/>
    </source>
</evidence>
<evidence type="ECO:0000313" key="6">
    <source>
        <dbReference type="Proteomes" id="UP000000346"/>
    </source>
</evidence>
<dbReference type="InterPro" id="IPR020794">
    <property type="entry name" value="PMDh_S"/>
</dbReference>
<accession>D9PZT3</accession>
<evidence type="ECO:0000259" key="4">
    <source>
        <dbReference type="Pfam" id="PF01989"/>
    </source>
</evidence>
<name>D9PZT3_ACIS3</name>
<dbReference type="HAMAP" id="MF_00078">
    <property type="entry name" value="PMDh_S"/>
    <property type="match status" value="1"/>
</dbReference>
<comment type="similarity">
    <text evidence="3">Belongs to the AcnX type II small subunit family.</text>
</comment>
<dbReference type="KEGG" id="asc:ASAC_0163"/>
<dbReference type="InterPro" id="IPR012016">
    <property type="entry name" value="PMDh-S-like"/>
</dbReference>
<dbReference type="SUPFAM" id="SSF52016">
    <property type="entry name" value="LeuD/IlvD-like"/>
    <property type="match status" value="1"/>
</dbReference>
<organism evidence="5 6">
    <name type="scientific">Acidilobus saccharovorans (strain DSM 16705 / JCM 18335 / VKM B-2471 / 345-15)</name>
    <dbReference type="NCBI Taxonomy" id="666510"/>
    <lineage>
        <taxon>Archaea</taxon>
        <taxon>Thermoproteota</taxon>
        <taxon>Thermoprotei</taxon>
        <taxon>Acidilobales</taxon>
        <taxon>Acidilobaceae</taxon>
        <taxon>Acidilobus</taxon>
    </lineage>
</organism>
<dbReference type="InterPro" id="IPR002840">
    <property type="entry name" value="PMDh-S-like_dom"/>
</dbReference>
<sequence>MTMELRGRQLVPGRAAGQAVVMDALSFYGDVDPHTGRTPDGRSVASRVIVARRPRGSTVGSYVIYALKANGAAPAAIVMSRVDPIIVAGCVLAGIPLVDSIPEDQLSKVRDGDLVELDGSGVVRVRRAAP</sequence>
<evidence type="ECO:0000256" key="2">
    <source>
        <dbReference type="ARBA" id="ARBA00023239"/>
    </source>
</evidence>
<evidence type="ECO:0000256" key="1">
    <source>
        <dbReference type="ARBA" id="ARBA00023229"/>
    </source>
</evidence>
<feature type="domain" description="Phosphomevalonate dehydratase small subunit-like" evidence="4">
    <location>
        <begin position="25"/>
        <end position="98"/>
    </location>
</feature>
<dbReference type="EC" id="4.2.1.182" evidence="3"/>
<comment type="pathway">
    <text evidence="3">Isoprenoid biosynthesis; isopentenyl diphosphate biosynthesis via mevalonate pathway.</text>
</comment>
<dbReference type="CDD" id="cd01356">
    <property type="entry name" value="AcnX_swivel"/>
    <property type="match status" value="1"/>
</dbReference>